<evidence type="ECO:0000313" key="2">
    <source>
        <dbReference type="Proteomes" id="UP000887458"/>
    </source>
</evidence>
<protein>
    <submittedName>
        <fullName evidence="1">Uncharacterized protein</fullName>
    </submittedName>
</protein>
<gene>
    <name evidence="1" type="ORF">DERP_013111</name>
</gene>
<proteinExistence type="predicted"/>
<evidence type="ECO:0000313" key="1">
    <source>
        <dbReference type="EMBL" id="KAH9417851.1"/>
    </source>
</evidence>
<comment type="caution">
    <text evidence="1">The sequence shown here is derived from an EMBL/GenBank/DDBJ whole genome shotgun (WGS) entry which is preliminary data.</text>
</comment>
<name>A0ABQ8J5T7_DERPT</name>
<organism evidence="1 2">
    <name type="scientific">Dermatophagoides pteronyssinus</name>
    <name type="common">European house dust mite</name>
    <dbReference type="NCBI Taxonomy" id="6956"/>
    <lineage>
        <taxon>Eukaryota</taxon>
        <taxon>Metazoa</taxon>
        <taxon>Ecdysozoa</taxon>
        <taxon>Arthropoda</taxon>
        <taxon>Chelicerata</taxon>
        <taxon>Arachnida</taxon>
        <taxon>Acari</taxon>
        <taxon>Acariformes</taxon>
        <taxon>Sarcoptiformes</taxon>
        <taxon>Astigmata</taxon>
        <taxon>Psoroptidia</taxon>
        <taxon>Analgoidea</taxon>
        <taxon>Pyroglyphidae</taxon>
        <taxon>Dermatophagoidinae</taxon>
        <taxon>Dermatophagoides</taxon>
    </lineage>
</organism>
<dbReference type="EMBL" id="NJHN03000072">
    <property type="protein sequence ID" value="KAH9417851.1"/>
    <property type="molecule type" value="Genomic_DNA"/>
</dbReference>
<dbReference type="Proteomes" id="UP000887458">
    <property type="component" value="Unassembled WGS sequence"/>
</dbReference>
<keyword evidence="2" id="KW-1185">Reference proteome</keyword>
<accession>A0ABQ8J5T7</accession>
<reference evidence="1 2" key="2">
    <citation type="journal article" date="2022" name="Mol. Biol. Evol.">
        <title>Comparative Genomics Reveals Insights into the Divergent Evolution of Astigmatic Mites and Household Pest Adaptations.</title>
        <authorList>
            <person name="Xiong Q."/>
            <person name="Wan A.T."/>
            <person name="Liu X."/>
            <person name="Fung C.S."/>
            <person name="Xiao X."/>
            <person name="Malainual N."/>
            <person name="Hou J."/>
            <person name="Wang L."/>
            <person name="Wang M."/>
            <person name="Yang K.Y."/>
            <person name="Cui Y."/>
            <person name="Leung E.L."/>
            <person name="Nong W."/>
            <person name="Shin S.K."/>
            <person name="Au S.W."/>
            <person name="Jeong K.Y."/>
            <person name="Chew F.T."/>
            <person name="Hui J.H."/>
            <person name="Leung T.F."/>
            <person name="Tungtrongchitr A."/>
            <person name="Zhong N."/>
            <person name="Liu Z."/>
            <person name="Tsui S.K."/>
        </authorList>
    </citation>
    <scope>NUCLEOTIDE SEQUENCE [LARGE SCALE GENOMIC DNA]</scope>
    <source>
        <strain evidence="1">Derp</strain>
    </source>
</reference>
<reference evidence="1 2" key="1">
    <citation type="journal article" date="2018" name="J. Allergy Clin. Immunol.">
        <title>High-quality assembly of Dermatophagoides pteronyssinus genome and transcriptome reveals a wide range of novel allergens.</title>
        <authorList>
            <person name="Liu X.Y."/>
            <person name="Yang K.Y."/>
            <person name="Wang M.Q."/>
            <person name="Kwok J.S."/>
            <person name="Zeng X."/>
            <person name="Yang Z."/>
            <person name="Xiao X.J."/>
            <person name="Lau C.P."/>
            <person name="Li Y."/>
            <person name="Huang Z.M."/>
            <person name="Ba J.G."/>
            <person name="Yim A.K."/>
            <person name="Ouyang C.Y."/>
            <person name="Ngai S.M."/>
            <person name="Chan T.F."/>
            <person name="Leung E.L."/>
            <person name="Liu L."/>
            <person name="Liu Z.G."/>
            <person name="Tsui S.K."/>
        </authorList>
    </citation>
    <scope>NUCLEOTIDE SEQUENCE [LARGE SCALE GENOMIC DNA]</scope>
    <source>
        <strain evidence="1">Derp</strain>
    </source>
</reference>
<sequence length="160" mass="17882">MFVRLAMSSRLISSLSSSSSIGGWISNETKIEKRITRSAIRLIGVFGLVGSRVTVFDNNLAIFDFDSSTTQLLFKRIFSITIERIADKFNLAFLAIIKQRRRSDSSSIVSNNVANVRTCLVSGRKLITICANKRNRFGSIILTINSSSISRSLFHDDRDI</sequence>